<evidence type="ECO:0000313" key="3">
    <source>
        <dbReference type="Proteomes" id="UP000199412"/>
    </source>
</evidence>
<dbReference type="PROSITE" id="PS51704">
    <property type="entry name" value="GP_PDE"/>
    <property type="match status" value="1"/>
</dbReference>
<evidence type="ECO:0000313" key="2">
    <source>
        <dbReference type="EMBL" id="SDD78221.1"/>
    </source>
</evidence>
<keyword evidence="3" id="KW-1185">Reference proteome</keyword>
<dbReference type="PROSITE" id="PS50007">
    <property type="entry name" value="PIPLC_X_DOMAIN"/>
    <property type="match status" value="1"/>
</dbReference>
<sequence length="254" mass="27225">MTVTTLPPGFSAPARVIAHRGASGSAPENTLSAFRLAHELGARWVEFDVRLTTDGRPVVFHDDHLDRTTDGGGPLAETPLSALGDLDAGQWFDPAFAGELVPTLEEVLDLLSDMGMGANIELKPHPGHERETAEISLSVARELWPPEAPPLLISSFSDSALAVARDVAPQWPRGLVVGALADDWRDRAAQVAAWSIHCDAELLNARGVAEVLDAGYRVMVYTVNDPGRAVNLWDWGVDSIITDRPEALLSLAGS</sequence>
<name>A0A1G6XJH6_9PROT</name>
<reference evidence="2 3" key="1">
    <citation type="submission" date="2016-10" db="EMBL/GenBank/DDBJ databases">
        <authorList>
            <person name="de Groot N.N."/>
        </authorList>
    </citation>
    <scope>NUCLEOTIDE SEQUENCE [LARGE SCALE GENOMIC DNA]</scope>
    <source>
        <strain evidence="2 3">ATCC 700224</strain>
    </source>
</reference>
<dbReference type="InterPro" id="IPR017946">
    <property type="entry name" value="PLC-like_Pdiesterase_TIM-brl"/>
</dbReference>
<dbReference type="CDD" id="cd08562">
    <property type="entry name" value="GDPD_EcUgpQ_like"/>
    <property type="match status" value="1"/>
</dbReference>
<evidence type="ECO:0000259" key="1">
    <source>
        <dbReference type="PROSITE" id="PS51704"/>
    </source>
</evidence>
<dbReference type="GO" id="GO:0006629">
    <property type="term" value="P:lipid metabolic process"/>
    <property type="evidence" value="ECO:0007669"/>
    <property type="project" value="InterPro"/>
</dbReference>
<dbReference type="SUPFAM" id="SSF51695">
    <property type="entry name" value="PLC-like phosphodiesterases"/>
    <property type="match status" value="1"/>
</dbReference>
<dbReference type="OrthoDB" id="9787897at2"/>
<dbReference type="GO" id="GO:0008081">
    <property type="term" value="F:phosphoric diester hydrolase activity"/>
    <property type="evidence" value="ECO:0007669"/>
    <property type="project" value="InterPro"/>
</dbReference>
<proteinExistence type="predicted"/>
<organism evidence="2 3">
    <name type="scientific">Rhodospira trueperi</name>
    <dbReference type="NCBI Taxonomy" id="69960"/>
    <lineage>
        <taxon>Bacteria</taxon>
        <taxon>Pseudomonadati</taxon>
        <taxon>Pseudomonadota</taxon>
        <taxon>Alphaproteobacteria</taxon>
        <taxon>Rhodospirillales</taxon>
        <taxon>Rhodospirillaceae</taxon>
        <taxon>Rhodospira</taxon>
    </lineage>
</organism>
<feature type="domain" description="GP-PDE" evidence="1">
    <location>
        <begin position="14"/>
        <end position="252"/>
    </location>
</feature>
<dbReference type="Proteomes" id="UP000199412">
    <property type="component" value="Unassembled WGS sequence"/>
</dbReference>
<dbReference type="Pfam" id="PF03009">
    <property type="entry name" value="GDPD"/>
    <property type="match status" value="1"/>
</dbReference>
<dbReference type="RefSeq" id="WP_092781589.1">
    <property type="nucleotide sequence ID" value="NZ_FNAP01000001.1"/>
</dbReference>
<dbReference type="NCBIfam" id="NF006989">
    <property type="entry name" value="PRK09454.1"/>
    <property type="match status" value="1"/>
</dbReference>
<dbReference type="Gene3D" id="3.20.20.190">
    <property type="entry name" value="Phosphatidylinositol (PI) phosphodiesterase"/>
    <property type="match status" value="1"/>
</dbReference>
<dbReference type="InterPro" id="IPR030395">
    <property type="entry name" value="GP_PDE_dom"/>
</dbReference>
<dbReference type="EMBL" id="FNAP01000001">
    <property type="protein sequence ID" value="SDD78221.1"/>
    <property type="molecule type" value="Genomic_DNA"/>
</dbReference>
<gene>
    <name evidence="2" type="ORF">SAMN05421720_101524</name>
</gene>
<dbReference type="AlphaFoldDB" id="A0A1G6XJH6"/>
<protein>
    <submittedName>
        <fullName evidence="2">Glycerophosphoryl diester phosphodiesterase</fullName>
    </submittedName>
</protein>
<dbReference type="PANTHER" id="PTHR46211:SF1">
    <property type="entry name" value="GLYCEROPHOSPHODIESTER PHOSPHODIESTERASE, CYTOPLASMIC"/>
    <property type="match status" value="1"/>
</dbReference>
<dbReference type="PANTHER" id="PTHR46211">
    <property type="entry name" value="GLYCEROPHOSPHORYL DIESTER PHOSPHODIESTERASE"/>
    <property type="match status" value="1"/>
</dbReference>
<dbReference type="STRING" id="69960.SAMN05421720_101524"/>
<accession>A0A1G6XJH6</accession>